<proteinExistence type="predicted"/>
<organism evidence="2 3">
    <name type="scientific">Protopolystoma xenopodis</name>
    <dbReference type="NCBI Taxonomy" id="117903"/>
    <lineage>
        <taxon>Eukaryota</taxon>
        <taxon>Metazoa</taxon>
        <taxon>Spiralia</taxon>
        <taxon>Lophotrochozoa</taxon>
        <taxon>Platyhelminthes</taxon>
        <taxon>Monogenea</taxon>
        <taxon>Polyopisthocotylea</taxon>
        <taxon>Polystomatidea</taxon>
        <taxon>Polystomatidae</taxon>
        <taxon>Protopolystoma</taxon>
    </lineage>
</organism>
<evidence type="ECO:0000313" key="2">
    <source>
        <dbReference type="EMBL" id="VEL37203.1"/>
    </source>
</evidence>
<keyword evidence="3" id="KW-1185">Reference proteome</keyword>
<dbReference type="Proteomes" id="UP000784294">
    <property type="component" value="Unassembled WGS sequence"/>
</dbReference>
<feature type="non-terminal residue" evidence="2">
    <location>
        <position position="689"/>
    </location>
</feature>
<comment type="caution">
    <text evidence="2">The sequence shown here is derived from an EMBL/GenBank/DDBJ whole genome shotgun (WGS) entry which is preliminary data.</text>
</comment>
<feature type="region of interest" description="Disordered" evidence="1">
    <location>
        <begin position="560"/>
        <end position="595"/>
    </location>
</feature>
<accession>A0A3S5B8U9</accession>
<gene>
    <name evidence="2" type="ORF">PXEA_LOCUS30643</name>
</gene>
<protein>
    <submittedName>
        <fullName evidence="2">Uncharacterized protein</fullName>
    </submittedName>
</protein>
<sequence>MCTNIPFSLLQVSIPEQAPSTASCEESVQAPVAKPVLPTFLAKGVETMVGSVEKTRLYVEAVACTKDSATFNSETDAAINAGSDHKRAWTPDPWPTSTGDIEANFTAMPATSCRPGSVERPASSTGLVAKSTQGSREAETKEANDAPDLCCRRHRYHSDAHEGEGVCALNRSRRQRQSSPVSGDCRLGLAQTGHSGGTDEAIGLSKVQSGCYGQLSGERDELSLHKRERLREESTPSASVAGRQARVQEVDATRQRHATGGECAKRGEDWRSPSEAWKVKPKDRQRLETWRWDADAELLPGQSEGETAVCGLRRDWQIRADDKSLPSLDWQRQRRKQPQDWSGLQGRFEAANQKGAVGEEATQRFDVLAFEGQHRSWRDELDGSLGSQLSTSEVRDVNRSVSEVSDKLDGFNASCRLERLDPVAGASEWPQRGRLGQPVCLFDSSRLARPAIITSPQPGGRDVARPEVSLGLATSGRSRPAPPQPEPSWSGKPTERCSPIDELAEYRWSDTNRQALGAADEVAAAPAPAPEAKKIYRPQARQLSDLTAHQIDCEAVGWAQSPRSSELETGEASGRRLSELASSRPPVGGGPTRRVDLPRRLRRAQDALIRSASAIFQPAHAFLALLDDSGQTEPEPEEWGSLFSLASPPSGHRHDEAACLRAGAGAGAGGRLAEIRQLERRLQRVRQLE</sequence>
<feature type="region of interest" description="Disordered" evidence="1">
    <location>
        <begin position="228"/>
        <end position="269"/>
    </location>
</feature>
<feature type="region of interest" description="Disordered" evidence="1">
    <location>
        <begin position="472"/>
        <end position="496"/>
    </location>
</feature>
<evidence type="ECO:0000313" key="3">
    <source>
        <dbReference type="Proteomes" id="UP000784294"/>
    </source>
</evidence>
<evidence type="ECO:0000256" key="1">
    <source>
        <dbReference type="SAM" id="MobiDB-lite"/>
    </source>
</evidence>
<feature type="compositionally biased region" description="Polar residues" evidence="1">
    <location>
        <begin position="122"/>
        <end position="135"/>
    </location>
</feature>
<dbReference type="EMBL" id="CAAALY010254286">
    <property type="protein sequence ID" value="VEL37203.1"/>
    <property type="molecule type" value="Genomic_DNA"/>
</dbReference>
<dbReference type="AlphaFoldDB" id="A0A3S5B8U9"/>
<name>A0A3S5B8U9_9PLAT</name>
<feature type="region of interest" description="Disordered" evidence="1">
    <location>
        <begin position="112"/>
        <end position="144"/>
    </location>
</feature>
<reference evidence="2" key="1">
    <citation type="submission" date="2018-11" db="EMBL/GenBank/DDBJ databases">
        <authorList>
            <consortium name="Pathogen Informatics"/>
        </authorList>
    </citation>
    <scope>NUCLEOTIDE SEQUENCE</scope>
</reference>